<dbReference type="SUPFAM" id="SSF56672">
    <property type="entry name" value="DNA/RNA polymerases"/>
    <property type="match status" value="1"/>
</dbReference>
<dbReference type="EMBL" id="JAHRHJ020003813">
    <property type="protein sequence ID" value="KAH9291088.1"/>
    <property type="molecule type" value="Genomic_DNA"/>
</dbReference>
<dbReference type="InterPro" id="IPR000477">
    <property type="entry name" value="RT_dom"/>
</dbReference>
<dbReference type="CDD" id="cd01647">
    <property type="entry name" value="RT_LTR"/>
    <property type="match status" value="1"/>
</dbReference>
<keyword evidence="3" id="KW-1185">Reference proteome</keyword>
<sequence>FEAFSIISIPRKKNEAADRLAAIGAAFDVVESIKSEKNQPHIKVVVRPAVPDNNTSWKVFENDQQIVNFLQEEVDFSARNQDKLEQQYGDQVEKANIQVKGEDSEPILVDEGKTLQIGKVSTPQEKYDFVHLCQEFPDVFSWTYKDLRGFNPKLAQYTIELDPESKPVRKKQRPVNPHIEPLMRKDLSKLIEASIIFPIKHSSWFANLVPVVAGSERFSLLHGYSGYNQIMVKEEDQFKTAFTTKWGTYAYKKMPFGLSNAGATFQRAMDMAFKGLINNIVLVYLDDITVFSKNATDHLFHLKQVFQRCRRFGVSLNPKKCVFLAHEGKLLGHIVSREGLTIDPERVEAIRTLPLPHHKKSLQSILGRINFFRRFLPNFATLVKLLTMMLKKSLAFKWTAEGKE</sequence>
<proteinExistence type="predicted"/>
<dbReference type="InterPro" id="IPR050951">
    <property type="entry name" value="Retrovirus_Pol_polyprotein"/>
</dbReference>
<evidence type="ECO:0000313" key="2">
    <source>
        <dbReference type="EMBL" id="KAH9291088.1"/>
    </source>
</evidence>
<dbReference type="InterPro" id="IPR043128">
    <property type="entry name" value="Rev_trsase/Diguanyl_cyclase"/>
</dbReference>
<dbReference type="FunFam" id="3.30.70.270:FF:000003">
    <property type="entry name" value="Transposon Ty3-G Gag-Pol polyprotein"/>
    <property type="match status" value="1"/>
</dbReference>
<dbReference type="Gene3D" id="3.30.70.270">
    <property type="match status" value="2"/>
</dbReference>
<reference evidence="2 3" key="1">
    <citation type="journal article" date="2021" name="Nat. Plants">
        <title>The Taxus genome provides insights into paclitaxel biosynthesis.</title>
        <authorList>
            <person name="Xiong X."/>
            <person name="Gou J."/>
            <person name="Liao Q."/>
            <person name="Li Y."/>
            <person name="Zhou Q."/>
            <person name="Bi G."/>
            <person name="Li C."/>
            <person name="Du R."/>
            <person name="Wang X."/>
            <person name="Sun T."/>
            <person name="Guo L."/>
            <person name="Liang H."/>
            <person name="Lu P."/>
            <person name="Wu Y."/>
            <person name="Zhang Z."/>
            <person name="Ro D.K."/>
            <person name="Shang Y."/>
            <person name="Huang S."/>
            <person name="Yan J."/>
        </authorList>
    </citation>
    <scope>NUCLEOTIDE SEQUENCE [LARGE SCALE GENOMIC DNA]</scope>
    <source>
        <strain evidence="2">Ta-2019</strain>
    </source>
</reference>
<evidence type="ECO:0000313" key="3">
    <source>
        <dbReference type="Proteomes" id="UP000824469"/>
    </source>
</evidence>
<dbReference type="Gene3D" id="3.10.10.10">
    <property type="entry name" value="HIV Type 1 Reverse Transcriptase, subunit A, domain 1"/>
    <property type="match status" value="1"/>
</dbReference>
<evidence type="ECO:0000259" key="1">
    <source>
        <dbReference type="Pfam" id="PF00078"/>
    </source>
</evidence>
<gene>
    <name evidence="2" type="ORF">KI387_044659</name>
</gene>
<dbReference type="PANTHER" id="PTHR37984">
    <property type="entry name" value="PROTEIN CBG26694"/>
    <property type="match status" value="1"/>
</dbReference>
<dbReference type="InterPro" id="IPR043502">
    <property type="entry name" value="DNA/RNA_pol_sf"/>
</dbReference>
<protein>
    <recommendedName>
        <fullName evidence="1">Reverse transcriptase domain-containing protein</fullName>
    </recommendedName>
</protein>
<organism evidence="2 3">
    <name type="scientific">Taxus chinensis</name>
    <name type="common">Chinese yew</name>
    <name type="synonym">Taxus wallichiana var. chinensis</name>
    <dbReference type="NCBI Taxonomy" id="29808"/>
    <lineage>
        <taxon>Eukaryota</taxon>
        <taxon>Viridiplantae</taxon>
        <taxon>Streptophyta</taxon>
        <taxon>Embryophyta</taxon>
        <taxon>Tracheophyta</taxon>
        <taxon>Spermatophyta</taxon>
        <taxon>Pinopsida</taxon>
        <taxon>Pinidae</taxon>
        <taxon>Conifers II</taxon>
        <taxon>Cupressales</taxon>
        <taxon>Taxaceae</taxon>
        <taxon>Taxus</taxon>
    </lineage>
</organism>
<feature type="domain" description="Reverse transcriptase" evidence="1">
    <location>
        <begin position="188"/>
        <end position="334"/>
    </location>
</feature>
<dbReference type="AlphaFoldDB" id="A0AA38C200"/>
<comment type="caution">
    <text evidence="2">The sequence shown here is derived from an EMBL/GenBank/DDBJ whole genome shotgun (WGS) entry which is preliminary data.</text>
</comment>
<dbReference type="Proteomes" id="UP000824469">
    <property type="component" value="Unassembled WGS sequence"/>
</dbReference>
<feature type="non-terminal residue" evidence="2">
    <location>
        <position position="404"/>
    </location>
</feature>
<dbReference type="Pfam" id="PF00078">
    <property type="entry name" value="RVT_1"/>
    <property type="match status" value="1"/>
</dbReference>
<name>A0AA38C200_TAXCH</name>
<accession>A0AA38C200</accession>
<feature type="non-terminal residue" evidence="2">
    <location>
        <position position="1"/>
    </location>
</feature>
<dbReference type="PANTHER" id="PTHR37984:SF5">
    <property type="entry name" value="PROTEIN NYNRIN-LIKE"/>
    <property type="match status" value="1"/>
</dbReference>